<comment type="caution">
    <text evidence="2">The sequence shown here is derived from an EMBL/GenBank/DDBJ whole genome shotgun (WGS) entry which is preliminary data.</text>
</comment>
<evidence type="ECO:0000313" key="2">
    <source>
        <dbReference type="EMBL" id="CAG8551973.1"/>
    </source>
</evidence>
<reference evidence="2" key="1">
    <citation type="submission" date="2021-06" db="EMBL/GenBank/DDBJ databases">
        <authorList>
            <person name="Kallberg Y."/>
            <person name="Tangrot J."/>
            <person name="Rosling A."/>
        </authorList>
    </citation>
    <scope>NUCLEOTIDE SEQUENCE</scope>
    <source>
        <strain evidence="2">MT106</strain>
    </source>
</reference>
<keyword evidence="3" id="KW-1185">Reference proteome</keyword>
<feature type="signal peptide" evidence="1">
    <location>
        <begin position="1"/>
        <end position="23"/>
    </location>
</feature>
<proteinExistence type="predicted"/>
<dbReference type="AlphaFoldDB" id="A0A9N9B106"/>
<gene>
    <name evidence="2" type="ORF">AGERDE_LOCUS6712</name>
</gene>
<dbReference type="Proteomes" id="UP000789831">
    <property type="component" value="Unassembled WGS sequence"/>
</dbReference>
<evidence type="ECO:0000256" key="1">
    <source>
        <dbReference type="SAM" id="SignalP"/>
    </source>
</evidence>
<dbReference type="OrthoDB" id="2400770at2759"/>
<keyword evidence="1" id="KW-0732">Signal</keyword>
<protein>
    <submittedName>
        <fullName evidence="2">1780_t:CDS:1</fullName>
    </submittedName>
</protein>
<name>A0A9N9B106_9GLOM</name>
<organism evidence="2 3">
    <name type="scientific">Ambispora gerdemannii</name>
    <dbReference type="NCBI Taxonomy" id="144530"/>
    <lineage>
        <taxon>Eukaryota</taxon>
        <taxon>Fungi</taxon>
        <taxon>Fungi incertae sedis</taxon>
        <taxon>Mucoromycota</taxon>
        <taxon>Glomeromycotina</taxon>
        <taxon>Glomeromycetes</taxon>
        <taxon>Archaeosporales</taxon>
        <taxon>Ambisporaceae</taxon>
        <taxon>Ambispora</taxon>
    </lineage>
</organism>
<feature type="chain" id="PRO_5040295739" evidence="1">
    <location>
        <begin position="24"/>
        <end position="262"/>
    </location>
</feature>
<evidence type="ECO:0000313" key="3">
    <source>
        <dbReference type="Proteomes" id="UP000789831"/>
    </source>
</evidence>
<accession>A0A9N9B106</accession>
<sequence>MTRYYLLLFITFISILFLAFIKATPELGQEPAISANHVTISTKSTVLEIPLHQIESLSSVLTTKFIEMLGKLGKDIGSDDKLKKDLFGSKGLQHGEIITFEIAVIPSRSKYSITCERLADKTWGHYYRVVVDPYNEQEDVWEYRFVVPHIGKIDVDLQDDEKEEKGDADNLMHIFENIFRSNNQIHHKFHKIDSNDDNFDANHHRHFEYDIEFLHTKDRARFIVDSKGKNRYGRVFTLITRSLTIDAEYEVTIVVPYEEYRD</sequence>
<dbReference type="EMBL" id="CAJVPL010001089">
    <property type="protein sequence ID" value="CAG8551973.1"/>
    <property type="molecule type" value="Genomic_DNA"/>
</dbReference>